<accession>A0ABT7Y8X9</accession>
<keyword evidence="4 7" id="KW-0812">Transmembrane</keyword>
<comment type="similarity">
    <text evidence="2">Belongs to the UPF0073 (Hly-III) family.</text>
</comment>
<dbReference type="NCBIfam" id="TIGR01065">
    <property type="entry name" value="hlyIII"/>
    <property type="match status" value="1"/>
</dbReference>
<feature type="transmembrane region" description="Helical" evidence="7">
    <location>
        <begin position="193"/>
        <end position="214"/>
    </location>
</feature>
<dbReference type="EMBL" id="JAUEPH010000001">
    <property type="protein sequence ID" value="MDN3202966.1"/>
    <property type="molecule type" value="Genomic_DNA"/>
</dbReference>
<comment type="subcellular location">
    <subcellularLocation>
        <location evidence="1">Cell membrane</location>
        <topology evidence="1">Multi-pass membrane protein</topology>
    </subcellularLocation>
</comment>
<keyword evidence="9" id="KW-1185">Reference proteome</keyword>
<dbReference type="PANTHER" id="PTHR20855:SF3">
    <property type="entry name" value="LD03007P"/>
    <property type="match status" value="1"/>
</dbReference>
<evidence type="ECO:0000256" key="1">
    <source>
        <dbReference type="ARBA" id="ARBA00004651"/>
    </source>
</evidence>
<evidence type="ECO:0000256" key="6">
    <source>
        <dbReference type="ARBA" id="ARBA00023136"/>
    </source>
</evidence>
<feature type="transmembrane region" description="Helical" evidence="7">
    <location>
        <begin position="50"/>
        <end position="72"/>
    </location>
</feature>
<name>A0ABT7Y8X9_9BACT</name>
<evidence type="ECO:0000256" key="4">
    <source>
        <dbReference type="ARBA" id="ARBA00022692"/>
    </source>
</evidence>
<dbReference type="RefSeq" id="WP_289998521.1">
    <property type="nucleotide sequence ID" value="NZ_JAUEPH010000001.1"/>
</dbReference>
<protein>
    <submittedName>
        <fullName evidence="8">Hemolysin III family protein</fullName>
    </submittedName>
</protein>
<evidence type="ECO:0000256" key="2">
    <source>
        <dbReference type="ARBA" id="ARBA00008488"/>
    </source>
</evidence>
<keyword evidence="6 7" id="KW-0472">Membrane</keyword>
<keyword evidence="3" id="KW-1003">Cell membrane</keyword>
<feature type="transmembrane region" description="Helical" evidence="7">
    <location>
        <begin position="111"/>
        <end position="130"/>
    </location>
</feature>
<dbReference type="PANTHER" id="PTHR20855">
    <property type="entry name" value="ADIPOR/PROGESTIN RECEPTOR-RELATED"/>
    <property type="match status" value="1"/>
</dbReference>
<organism evidence="8 9">
    <name type="scientific">Algoriphagus sediminis</name>
    <dbReference type="NCBI Taxonomy" id="3057113"/>
    <lineage>
        <taxon>Bacteria</taxon>
        <taxon>Pseudomonadati</taxon>
        <taxon>Bacteroidota</taxon>
        <taxon>Cytophagia</taxon>
        <taxon>Cytophagales</taxon>
        <taxon>Cyclobacteriaceae</taxon>
        <taxon>Algoriphagus</taxon>
    </lineage>
</organism>
<feature type="transmembrane region" description="Helical" evidence="7">
    <location>
        <begin position="84"/>
        <end position="105"/>
    </location>
</feature>
<dbReference type="InterPro" id="IPR005744">
    <property type="entry name" value="Hy-lIII"/>
</dbReference>
<evidence type="ECO:0000256" key="3">
    <source>
        <dbReference type="ARBA" id="ARBA00022475"/>
    </source>
</evidence>
<evidence type="ECO:0000256" key="7">
    <source>
        <dbReference type="SAM" id="Phobius"/>
    </source>
</evidence>
<feature type="transmembrane region" description="Helical" evidence="7">
    <location>
        <begin position="137"/>
        <end position="158"/>
    </location>
</feature>
<comment type="caution">
    <text evidence="8">The sequence shown here is derived from an EMBL/GenBank/DDBJ whole genome shotgun (WGS) entry which is preliminary data.</text>
</comment>
<feature type="transmembrane region" description="Helical" evidence="7">
    <location>
        <begin position="164"/>
        <end position="184"/>
    </location>
</feature>
<dbReference type="InterPro" id="IPR004254">
    <property type="entry name" value="AdipoR/HlyIII-related"/>
</dbReference>
<proteinExistence type="inferred from homology"/>
<evidence type="ECO:0000313" key="8">
    <source>
        <dbReference type="EMBL" id="MDN3202966.1"/>
    </source>
</evidence>
<dbReference type="Proteomes" id="UP001171916">
    <property type="component" value="Unassembled WGS sequence"/>
</dbReference>
<evidence type="ECO:0000256" key="5">
    <source>
        <dbReference type="ARBA" id="ARBA00022989"/>
    </source>
</evidence>
<dbReference type="Pfam" id="PF03006">
    <property type="entry name" value="HlyIII"/>
    <property type="match status" value="1"/>
</dbReference>
<keyword evidence="5 7" id="KW-1133">Transmembrane helix</keyword>
<sequence>MTPKLPKRIQTPREEKFNALSHGIGLALALIFSPFLLSRAFEIGDFDLNLAVISFCLGMILVYSSSTFYHLAKERRLKLKLQKADHISIFFLIAGSYSPMVLAILTREKALLFLGILWVLVALGTFFKLFFTGRFRFFSVALYLGMGWMSVVIFESMWEQLDGSIIFWIALGGLFYTLGVIFYVQSKKLYYHAIWHLFVLGGTASHFVAIWNVLQNPELFL</sequence>
<feature type="transmembrane region" description="Helical" evidence="7">
    <location>
        <begin position="20"/>
        <end position="38"/>
    </location>
</feature>
<evidence type="ECO:0000313" key="9">
    <source>
        <dbReference type="Proteomes" id="UP001171916"/>
    </source>
</evidence>
<reference evidence="8" key="1">
    <citation type="submission" date="2023-06" db="EMBL/GenBank/DDBJ databases">
        <title>Robiginitalea aurantiacus sp. nov. and Algoriphagus sediminis sp. nov., isolated from coastal sediment.</title>
        <authorList>
            <person name="Zhou Z.Y."/>
            <person name="An J."/>
            <person name="Jia Y.W."/>
            <person name="Du Z.J."/>
        </authorList>
    </citation>
    <scope>NUCLEOTIDE SEQUENCE</scope>
    <source>
        <strain evidence="8">C2-7</strain>
    </source>
</reference>
<gene>
    <name evidence="8" type="ORF">QVH07_02340</name>
</gene>